<name>A0A8I3AH98_VERLO</name>
<comment type="caution">
    <text evidence="2">The sequence shown here is derived from an EMBL/GenBank/DDBJ whole genome shotgun (WGS) entry which is preliminary data.</text>
</comment>
<feature type="compositionally biased region" description="Acidic residues" evidence="1">
    <location>
        <begin position="8"/>
        <end position="20"/>
    </location>
</feature>
<dbReference type="OrthoDB" id="4854906at2759"/>
<reference evidence="2" key="1">
    <citation type="journal article" date="2021" name="Mol. Plant Pathol.">
        <title>A 20-kb lineage-specific genomic region tames virulence in pathogenic amphidiploid Verticillium longisporum.</title>
        <authorList>
            <person name="Harting R."/>
            <person name="Starke J."/>
            <person name="Kusch H."/>
            <person name="Poggeler S."/>
            <person name="Maurus I."/>
            <person name="Schluter R."/>
            <person name="Landesfeind M."/>
            <person name="Bulla I."/>
            <person name="Nowrousian M."/>
            <person name="de Jonge R."/>
            <person name="Stahlhut G."/>
            <person name="Hoff K.J."/>
            <person name="Asshauer K.P."/>
            <person name="Thurmer A."/>
            <person name="Stanke M."/>
            <person name="Daniel R."/>
            <person name="Morgenstern B."/>
            <person name="Thomma B.P.H.J."/>
            <person name="Kronstad J.W."/>
            <person name="Braus-Stromeyer S.A."/>
            <person name="Braus G.H."/>
        </authorList>
    </citation>
    <scope>NUCLEOTIDE SEQUENCE</scope>
    <source>
        <strain evidence="2">Vl32</strain>
    </source>
</reference>
<feature type="region of interest" description="Disordered" evidence="1">
    <location>
        <begin position="1"/>
        <end position="26"/>
    </location>
</feature>
<evidence type="ECO:0000256" key="1">
    <source>
        <dbReference type="SAM" id="MobiDB-lite"/>
    </source>
</evidence>
<evidence type="ECO:0000313" key="3">
    <source>
        <dbReference type="Proteomes" id="UP000689129"/>
    </source>
</evidence>
<evidence type="ECO:0000313" key="2">
    <source>
        <dbReference type="EMBL" id="KAG7103864.1"/>
    </source>
</evidence>
<proteinExistence type="predicted"/>
<dbReference type="AlphaFoldDB" id="A0A8I3AH98"/>
<dbReference type="Proteomes" id="UP000689129">
    <property type="component" value="Unassembled WGS sequence"/>
</dbReference>
<gene>
    <name evidence="2" type="ORF">HYQ45_019014</name>
</gene>
<dbReference type="EMBL" id="JAEMWZ010000874">
    <property type="protein sequence ID" value="KAG7103864.1"/>
    <property type="molecule type" value="Genomic_DNA"/>
</dbReference>
<organism evidence="2 3">
    <name type="scientific">Verticillium longisporum</name>
    <name type="common">Verticillium dahliae var. longisporum</name>
    <dbReference type="NCBI Taxonomy" id="100787"/>
    <lineage>
        <taxon>Eukaryota</taxon>
        <taxon>Fungi</taxon>
        <taxon>Dikarya</taxon>
        <taxon>Ascomycota</taxon>
        <taxon>Pezizomycotina</taxon>
        <taxon>Sordariomycetes</taxon>
        <taxon>Hypocreomycetidae</taxon>
        <taxon>Glomerellales</taxon>
        <taxon>Plectosphaerellaceae</taxon>
        <taxon>Verticillium</taxon>
    </lineage>
</organism>
<sequence length="69" mass="7752">MEGKSEAEVEEESEESEEETTATRFDPRRPLYNCGIVIADKSPYLTQAQLVEKVALLVACESGRPYLED</sequence>
<accession>A0A8I3AH98</accession>
<protein>
    <submittedName>
        <fullName evidence="2">Uncharacterized protein</fullName>
    </submittedName>
</protein>